<dbReference type="CTD" id="353"/>
<feature type="domain" description="Phosphoribosyltransferase" evidence="15">
    <location>
        <begin position="36"/>
        <end position="165"/>
    </location>
</feature>
<dbReference type="RefSeq" id="XP_030058607.1">
    <property type="nucleotide sequence ID" value="XM_030202747.1"/>
</dbReference>
<protein>
    <recommendedName>
        <fullName evidence="8">Adenine phosphoribosyltransferase</fullName>
        <ecNumber evidence="7">2.4.2.7</ecNumber>
    </recommendedName>
</protein>
<comment type="function">
    <text evidence="2">Catalyzes a salvage reaction resulting in the formation of AMP, that is energically less costly than de novo synthesis.</text>
</comment>
<dbReference type="NCBIfam" id="NF002634">
    <property type="entry name" value="PRK02304.1-3"/>
    <property type="match status" value="1"/>
</dbReference>
<dbReference type="GO" id="GO:0003999">
    <property type="term" value="F:adenine phosphoribosyltransferase activity"/>
    <property type="evidence" value="ECO:0007669"/>
    <property type="project" value="UniProtKB-EC"/>
</dbReference>
<evidence type="ECO:0000256" key="9">
    <source>
        <dbReference type="ARBA" id="ARBA00022490"/>
    </source>
</evidence>
<dbReference type="KEGG" id="muo:115469949"/>
<evidence type="ECO:0000256" key="12">
    <source>
        <dbReference type="ARBA" id="ARBA00022679"/>
    </source>
</evidence>
<dbReference type="OrthoDB" id="363185at2759"/>
<name>A0A6P7XT54_9AMPH</name>
<dbReference type="GO" id="GO:0044209">
    <property type="term" value="P:AMP salvage"/>
    <property type="evidence" value="ECO:0007669"/>
    <property type="project" value="UniProtKB-UniPathway"/>
</dbReference>
<keyword evidence="16" id="KW-1185">Reference proteome</keyword>
<evidence type="ECO:0000256" key="5">
    <source>
        <dbReference type="ARBA" id="ARBA00008391"/>
    </source>
</evidence>
<organism evidence="16 17">
    <name type="scientific">Microcaecilia unicolor</name>
    <dbReference type="NCBI Taxonomy" id="1415580"/>
    <lineage>
        <taxon>Eukaryota</taxon>
        <taxon>Metazoa</taxon>
        <taxon>Chordata</taxon>
        <taxon>Craniata</taxon>
        <taxon>Vertebrata</taxon>
        <taxon>Euteleostomi</taxon>
        <taxon>Amphibia</taxon>
        <taxon>Gymnophiona</taxon>
        <taxon>Siphonopidae</taxon>
        <taxon>Microcaecilia</taxon>
    </lineage>
</organism>
<keyword evidence="11 17" id="KW-0328">Glycosyltransferase</keyword>
<dbReference type="GO" id="GO:0006166">
    <property type="term" value="P:purine ribonucleoside salvage"/>
    <property type="evidence" value="ECO:0007669"/>
    <property type="project" value="UniProtKB-KW"/>
</dbReference>
<dbReference type="HAMAP" id="MF_00004">
    <property type="entry name" value="Aden_phosphoribosyltr"/>
    <property type="match status" value="1"/>
</dbReference>
<keyword evidence="14" id="KW-0007">Acetylation</keyword>
<evidence type="ECO:0000256" key="10">
    <source>
        <dbReference type="ARBA" id="ARBA00022553"/>
    </source>
</evidence>
<dbReference type="InterPro" id="IPR050054">
    <property type="entry name" value="UPRTase/APRTase"/>
</dbReference>
<keyword evidence="13" id="KW-0660">Purine salvage</keyword>
<keyword evidence="10" id="KW-0597">Phosphoprotein</keyword>
<evidence type="ECO:0000256" key="2">
    <source>
        <dbReference type="ARBA" id="ARBA00003968"/>
    </source>
</evidence>
<dbReference type="GO" id="GO:0005737">
    <property type="term" value="C:cytoplasm"/>
    <property type="evidence" value="ECO:0007669"/>
    <property type="project" value="UniProtKB-SubCell"/>
</dbReference>
<dbReference type="PANTHER" id="PTHR32315">
    <property type="entry name" value="ADENINE PHOSPHORIBOSYLTRANSFERASE"/>
    <property type="match status" value="1"/>
</dbReference>
<dbReference type="PANTHER" id="PTHR32315:SF3">
    <property type="entry name" value="ADENINE PHOSPHORIBOSYLTRANSFERASE"/>
    <property type="match status" value="1"/>
</dbReference>
<dbReference type="UniPathway" id="UPA00588">
    <property type="reaction ID" value="UER00646"/>
</dbReference>
<sequence length="183" mass="19984">MSAGTSEQKLQLVRGRIRAFPDFPSPGVCFRDITPLLKDPAAFCAAIDLMEDHLRKTYSQIDVIAGLDSRGFLFGPTLAQRLGIGFVLIRKKGKLPGATESVSYSLEYGKAELEIQADAVDPKQKVVIIDDLIATGGSLWAACTLLKKLNAEILECLVLIELKTLEGAKKVTPFKLCSLLQYD</sequence>
<dbReference type="GO" id="GO:0006168">
    <property type="term" value="P:adenine salvage"/>
    <property type="evidence" value="ECO:0007669"/>
    <property type="project" value="InterPro"/>
</dbReference>
<dbReference type="InterPro" id="IPR005764">
    <property type="entry name" value="Ade_phspho_trans"/>
</dbReference>
<gene>
    <name evidence="17" type="primary">APRT</name>
</gene>
<dbReference type="AlphaFoldDB" id="A0A6P7XT54"/>
<comment type="subcellular location">
    <subcellularLocation>
        <location evidence="3">Cytoplasm</location>
    </subcellularLocation>
</comment>
<keyword evidence="12" id="KW-0808">Transferase</keyword>
<evidence type="ECO:0000313" key="17">
    <source>
        <dbReference type="RefSeq" id="XP_030058607.1"/>
    </source>
</evidence>
<dbReference type="Pfam" id="PF00156">
    <property type="entry name" value="Pribosyltran"/>
    <property type="match status" value="1"/>
</dbReference>
<dbReference type="NCBIfam" id="TIGR01090">
    <property type="entry name" value="apt"/>
    <property type="match status" value="1"/>
</dbReference>
<dbReference type="Gene3D" id="3.40.50.2020">
    <property type="match status" value="1"/>
</dbReference>
<evidence type="ECO:0000256" key="14">
    <source>
        <dbReference type="ARBA" id="ARBA00022990"/>
    </source>
</evidence>
<dbReference type="InterPro" id="IPR000836">
    <property type="entry name" value="PRTase_dom"/>
</dbReference>
<evidence type="ECO:0000256" key="1">
    <source>
        <dbReference type="ARBA" id="ARBA00000868"/>
    </source>
</evidence>
<dbReference type="GO" id="GO:0002055">
    <property type="term" value="F:adenine binding"/>
    <property type="evidence" value="ECO:0007669"/>
    <property type="project" value="TreeGrafter"/>
</dbReference>
<dbReference type="Proteomes" id="UP000515156">
    <property type="component" value="Chromosome 5"/>
</dbReference>
<comment type="catalytic activity">
    <reaction evidence="1">
        <text>AMP + diphosphate = 5-phospho-alpha-D-ribose 1-diphosphate + adenine</text>
        <dbReference type="Rhea" id="RHEA:16609"/>
        <dbReference type="ChEBI" id="CHEBI:16708"/>
        <dbReference type="ChEBI" id="CHEBI:33019"/>
        <dbReference type="ChEBI" id="CHEBI:58017"/>
        <dbReference type="ChEBI" id="CHEBI:456215"/>
        <dbReference type="EC" id="2.4.2.7"/>
    </reaction>
</comment>
<evidence type="ECO:0000256" key="3">
    <source>
        <dbReference type="ARBA" id="ARBA00004496"/>
    </source>
</evidence>
<dbReference type="NCBIfam" id="NF002636">
    <property type="entry name" value="PRK02304.1-5"/>
    <property type="match status" value="1"/>
</dbReference>
<dbReference type="FunCoup" id="A0A6P7XT54">
    <property type="interactions" value="1282"/>
</dbReference>
<evidence type="ECO:0000256" key="8">
    <source>
        <dbReference type="ARBA" id="ARBA00017366"/>
    </source>
</evidence>
<evidence type="ECO:0000256" key="7">
    <source>
        <dbReference type="ARBA" id="ARBA00011893"/>
    </source>
</evidence>
<evidence type="ECO:0000259" key="15">
    <source>
        <dbReference type="Pfam" id="PF00156"/>
    </source>
</evidence>
<evidence type="ECO:0000313" key="16">
    <source>
        <dbReference type="Proteomes" id="UP000515156"/>
    </source>
</evidence>
<dbReference type="GO" id="GO:0016208">
    <property type="term" value="F:AMP binding"/>
    <property type="evidence" value="ECO:0007669"/>
    <property type="project" value="TreeGrafter"/>
</dbReference>
<dbReference type="FunFam" id="3.40.50.2020:FF:000123">
    <property type="entry name" value="Adenine phosphoribosyltransferase"/>
    <property type="match status" value="1"/>
</dbReference>
<accession>A0A6P7XT54</accession>
<reference evidence="17" key="1">
    <citation type="submission" date="2025-08" db="UniProtKB">
        <authorList>
            <consortium name="RefSeq"/>
        </authorList>
    </citation>
    <scope>IDENTIFICATION</scope>
</reference>
<proteinExistence type="inferred from homology"/>
<evidence type="ECO:0000256" key="13">
    <source>
        <dbReference type="ARBA" id="ARBA00022726"/>
    </source>
</evidence>
<evidence type="ECO:0000256" key="6">
    <source>
        <dbReference type="ARBA" id="ARBA00011738"/>
    </source>
</evidence>
<dbReference type="EC" id="2.4.2.7" evidence="7"/>
<dbReference type="InParanoid" id="A0A6P7XT54"/>
<evidence type="ECO:0000256" key="4">
    <source>
        <dbReference type="ARBA" id="ARBA00004659"/>
    </source>
</evidence>
<comment type="similarity">
    <text evidence="5">Belongs to the purine/pyrimidine phosphoribosyltransferase family.</text>
</comment>
<keyword evidence="9" id="KW-0963">Cytoplasm</keyword>
<dbReference type="SUPFAM" id="SSF53271">
    <property type="entry name" value="PRTase-like"/>
    <property type="match status" value="1"/>
</dbReference>
<comment type="subunit">
    <text evidence="6">Homodimer.</text>
</comment>
<dbReference type="GeneID" id="115469949"/>
<comment type="pathway">
    <text evidence="4">Purine metabolism; AMP biosynthesis via salvage pathway; AMP from adenine: step 1/1.</text>
</comment>
<dbReference type="InterPro" id="IPR029057">
    <property type="entry name" value="PRTase-like"/>
</dbReference>
<dbReference type="CDD" id="cd06223">
    <property type="entry name" value="PRTases_typeI"/>
    <property type="match status" value="1"/>
</dbReference>
<evidence type="ECO:0000256" key="11">
    <source>
        <dbReference type="ARBA" id="ARBA00022676"/>
    </source>
</evidence>